<organism evidence="1 2">
    <name type="scientific">Salinibacter phage M31CR41-2</name>
    <dbReference type="NCBI Taxonomy" id="2681614"/>
    <lineage>
        <taxon>Viruses</taxon>
        <taxon>Duplodnaviria</taxon>
        <taxon>Heunggongvirae</taxon>
        <taxon>Uroviricota</taxon>
        <taxon>Caudoviricetes</taxon>
        <taxon>Kairosalinivirus</taxon>
        <taxon>Kairosalinivirus M31CR412</taxon>
    </lineage>
</organism>
<dbReference type="EMBL" id="MF580961">
    <property type="protein sequence ID" value="AUO79307.1"/>
    <property type="molecule type" value="Genomic_DNA"/>
</dbReference>
<evidence type="ECO:0000313" key="2">
    <source>
        <dbReference type="Proteomes" id="UP000259253"/>
    </source>
</evidence>
<protein>
    <submittedName>
        <fullName evidence="1">Uncharacterized protein</fullName>
    </submittedName>
</protein>
<accession>A0A2I6UHB6</accession>
<keyword evidence="2" id="KW-1185">Reference proteome</keyword>
<sequence length="123" mass="14032" precursor="true">MNQPHKPMDVTEEDVAGYCHLVAHALAVAVPSEMQAGIVAAETREDGNRWHYGLLLEDGRVLDSKGGWPSIHAFREAANEKWERDFRVSFVGSIPEKEIECFEWPVRAKCRRYAHDLIKQTDL</sequence>
<dbReference type="RefSeq" id="YP_009639593.1">
    <property type="nucleotide sequence ID" value="NC_042352.1"/>
</dbReference>
<dbReference type="GeneID" id="40236390"/>
<evidence type="ECO:0000313" key="1">
    <source>
        <dbReference type="EMBL" id="AUO79307.1"/>
    </source>
</evidence>
<reference evidence="1 2" key="1">
    <citation type="submission" date="2017-07" db="EMBL/GenBank/DDBJ databases">
        <title>Characterization of ecologically diverse viruses infecting co-occurring strains of cosmopolitan hyperhalophilic Bacteroidetes.</title>
        <authorList>
            <person name="Villamor J."/>
            <person name="Ramos-Barbero M.D."/>
            <person name="Gonzalez-Torres P."/>
            <person name="Gabaldon T."/>
            <person name="Rollesso-Mora R."/>
            <person name="Meseguer I."/>
            <person name="Martinez-Garcia M."/>
            <person name="Santos F."/>
            <person name="Anton J."/>
        </authorList>
    </citation>
    <scope>NUCLEOTIDE SEQUENCE [LARGE SCALE GENOMIC DNA]</scope>
</reference>
<proteinExistence type="predicted"/>
<dbReference type="Proteomes" id="UP000259253">
    <property type="component" value="Segment"/>
</dbReference>
<name>A0A2I6UHB6_9CAUD</name>
<dbReference type="KEGG" id="vg:40236390"/>